<dbReference type="RefSeq" id="WP_377123171.1">
    <property type="nucleotide sequence ID" value="NZ_JBHRSD010000014.1"/>
</dbReference>
<evidence type="ECO:0000256" key="1">
    <source>
        <dbReference type="SAM" id="Phobius"/>
    </source>
</evidence>
<dbReference type="EMBL" id="JBHRSD010000014">
    <property type="protein sequence ID" value="MFC3032552.1"/>
    <property type="molecule type" value="Genomic_DNA"/>
</dbReference>
<sequence length="168" mass="19346">MEYLSPFLLSVVSSISTVGILAFVGYIFRSWIVERLKASIKHEYDLRMLEIESQREVRLKGEIVAELLAEWIKKNGSHDYHQLNRLSFQAYLWLPKELAEDLSNSLAHKQGAKDVRLLLKEIRTYLQGEDDGLASWHVIVFDEPDIRGLSFSSSQITSDAKVKKRPQL</sequence>
<keyword evidence="1" id="KW-0812">Transmembrane</keyword>
<accession>A0ABV7CIX1</accession>
<dbReference type="Proteomes" id="UP001595453">
    <property type="component" value="Unassembled WGS sequence"/>
</dbReference>
<keyword evidence="1" id="KW-1133">Transmembrane helix</keyword>
<keyword evidence="3" id="KW-1185">Reference proteome</keyword>
<protein>
    <submittedName>
        <fullName evidence="2">Uncharacterized protein</fullName>
    </submittedName>
</protein>
<evidence type="ECO:0000313" key="3">
    <source>
        <dbReference type="Proteomes" id="UP001595453"/>
    </source>
</evidence>
<proteinExistence type="predicted"/>
<keyword evidence="1" id="KW-0472">Membrane</keyword>
<comment type="caution">
    <text evidence="2">The sequence shown here is derived from an EMBL/GenBank/DDBJ whole genome shotgun (WGS) entry which is preliminary data.</text>
</comment>
<feature type="transmembrane region" description="Helical" evidence="1">
    <location>
        <begin position="6"/>
        <end position="28"/>
    </location>
</feature>
<organism evidence="2 3">
    <name type="scientific">Pseudoalteromonas fenneropenaei</name>
    <dbReference type="NCBI Taxonomy" id="1737459"/>
    <lineage>
        <taxon>Bacteria</taxon>
        <taxon>Pseudomonadati</taxon>
        <taxon>Pseudomonadota</taxon>
        <taxon>Gammaproteobacteria</taxon>
        <taxon>Alteromonadales</taxon>
        <taxon>Pseudoalteromonadaceae</taxon>
        <taxon>Pseudoalteromonas</taxon>
    </lineage>
</organism>
<gene>
    <name evidence="2" type="ORF">ACFOEE_08480</name>
</gene>
<reference evidence="3" key="1">
    <citation type="journal article" date="2019" name="Int. J. Syst. Evol. Microbiol.">
        <title>The Global Catalogue of Microorganisms (GCM) 10K type strain sequencing project: providing services to taxonomists for standard genome sequencing and annotation.</title>
        <authorList>
            <consortium name="The Broad Institute Genomics Platform"/>
            <consortium name="The Broad Institute Genome Sequencing Center for Infectious Disease"/>
            <person name="Wu L."/>
            <person name="Ma J."/>
        </authorList>
    </citation>
    <scope>NUCLEOTIDE SEQUENCE [LARGE SCALE GENOMIC DNA]</scope>
    <source>
        <strain evidence="3">KCTC 42730</strain>
    </source>
</reference>
<evidence type="ECO:0000313" key="2">
    <source>
        <dbReference type="EMBL" id="MFC3032552.1"/>
    </source>
</evidence>
<name>A0ABV7CIX1_9GAMM</name>